<evidence type="ECO:0000313" key="6">
    <source>
        <dbReference type="Proteomes" id="UP001050975"/>
    </source>
</evidence>
<sequence>MLGAIANITMPNKKENPGCGCANIPISFLVVLLGLGYWGFTNLDRLNIGKLLPESISKFLPINQQQPAPNFTPAPQPPVAVANHAPPKVMPTETPITKAKASPSPVTPAPSASPQTETPTTKPQASPSPVTPAPSASPQTTWEQKQIRGIYLSRYQVTNNASEQTIRERVRYYRQQGINTIIHGVWGNGCTMYNSEVMQQTFGLKSCPNQFQEQWLDWLIDEAHKQGMQVHAYFEKGIKIDKNSPIFDIAIAKKWVVPGVDRTYPGIEHYVLDVEIPEVADLFRKISVEFVKKYPKIDAVQWDDYLGYHAELPGKVDRTTHLTNFVRQMRADIKKVNPSVSFDLCHHNPYWGKRYFAADWANWDVDRAFIQIYNDANFKQELEYAVNYQGVAISDQQLNRLPELIGNPKIQSILVFPSDGKPEQTAAAVKKLISSNK</sequence>
<keyword evidence="1" id="KW-0732">Signal</keyword>
<gene>
    <name evidence="5" type="ORF">MiSe_46810</name>
</gene>
<feature type="domain" description="Glycosyl hydrolase-like 10" evidence="4">
    <location>
        <begin position="146"/>
        <end position="311"/>
    </location>
</feature>
<dbReference type="SUPFAM" id="SSF51445">
    <property type="entry name" value="(Trans)glycosidases"/>
    <property type="match status" value="1"/>
</dbReference>
<feature type="compositionally biased region" description="Low complexity" evidence="2">
    <location>
        <begin position="123"/>
        <end position="141"/>
    </location>
</feature>
<comment type="caution">
    <text evidence="5">The sequence shown here is derived from an EMBL/GenBank/DDBJ whole genome shotgun (WGS) entry which is preliminary data.</text>
</comment>
<name>A0AAV3WJ48_9CYAN</name>
<dbReference type="PANTHER" id="PTHR43405:SF1">
    <property type="entry name" value="GLYCOSYL HYDROLASE DIGH"/>
    <property type="match status" value="1"/>
</dbReference>
<evidence type="ECO:0000259" key="4">
    <source>
        <dbReference type="Pfam" id="PF02638"/>
    </source>
</evidence>
<reference evidence="5" key="1">
    <citation type="submission" date="2019-10" db="EMBL/GenBank/DDBJ databases">
        <title>Draft genome sequece of Microseira wollei NIES-4236.</title>
        <authorList>
            <person name="Yamaguchi H."/>
            <person name="Suzuki S."/>
            <person name="Kawachi M."/>
        </authorList>
    </citation>
    <scope>NUCLEOTIDE SEQUENCE</scope>
    <source>
        <strain evidence="5">NIES-4236</strain>
    </source>
</reference>
<evidence type="ECO:0000256" key="3">
    <source>
        <dbReference type="SAM" id="Phobius"/>
    </source>
</evidence>
<evidence type="ECO:0000256" key="1">
    <source>
        <dbReference type="ARBA" id="ARBA00022729"/>
    </source>
</evidence>
<dbReference type="InterPro" id="IPR052177">
    <property type="entry name" value="Divisome_Glycosyl_Hydrolase"/>
</dbReference>
<dbReference type="EMBL" id="BLAY01000077">
    <property type="protein sequence ID" value="GET39909.1"/>
    <property type="molecule type" value="Genomic_DNA"/>
</dbReference>
<dbReference type="Pfam" id="PF02638">
    <property type="entry name" value="GHL10"/>
    <property type="match status" value="1"/>
</dbReference>
<evidence type="ECO:0000313" key="5">
    <source>
        <dbReference type="EMBL" id="GET39909.1"/>
    </source>
</evidence>
<keyword evidence="3" id="KW-1133">Transmembrane helix</keyword>
<organism evidence="5 6">
    <name type="scientific">Microseira wollei NIES-4236</name>
    <dbReference type="NCBI Taxonomy" id="2530354"/>
    <lineage>
        <taxon>Bacteria</taxon>
        <taxon>Bacillati</taxon>
        <taxon>Cyanobacteriota</taxon>
        <taxon>Cyanophyceae</taxon>
        <taxon>Oscillatoriophycideae</taxon>
        <taxon>Aerosakkonematales</taxon>
        <taxon>Aerosakkonemataceae</taxon>
        <taxon>Microseira</taxon>
    </lineage>
</organism>
<dbReference type="InterPro" id="IPR003790">
    <property type="entry name" value="GHL10"/>
</dbReference>
<accession>A0AAV3WJ48</accession>
<feature type="region of interest" description="Disordered" evidence="2">
    <location>
        <begin position="67"/>
        <end position="142"/>
    </location>
</feature>
<dbReference type="Gene3D" id="3.20.20.80">
    <property type="entry name" value="Glycosidases"/>
    <property type="match status" value="1"/>
</dbReference>
<proteinExistence type="predicted"/>
<protein>
    <recommendedName>
        <fullName evidence="4">Glycosyl hydrolase-like 10 domain-containing protein</fullName>
    </recommendedName>
</protein>
<feature type="compositionally biased region" description="Low complexity" evidence="2">
    <location>
        <begin position="99"/>
        <end position="114"/>
    </location>
</feature>
<dbReference type="PANTHER" id="PTHR43405">
    <property type="entry name" value="GLYCOSYL HYDROLASE DIGH"/>
    <property type="match status" value="1"/>
</dbReference>
<feature type="transmembrane region" description="Helical" evidence="3">
    <location>
        <begin position="21"/>
        <end position="40"/>
    </location>
</feature>
<dbReference type="PRINTS" id="PR01217">
    <property type="entry name" value="PRICHEXTENSN"/>
</dbReference>
<keyword evidence="3" id="KW-0812">Transmembrane</keyword>
<dbReference type="InterPro" id="IPR017853">
    <property type="entry name" value="GH"/>
</dbReference>
<evidence type="ECO:0000256" key="2">
    <source>
        <dbReference type="SAM" id="MobiDB-lite"/>
    </source>
</evidence>
<keyword evidence="3" id="KW-0472">Membrane</keyword>
<dbReference type="Proteomes" id="UP001050975">
    <property type="component" value="Unassembled WGS sequence"/>
</dbReference>
<keyword evidence="6" id="KW-1185">Reference proteome</keyword>
<dbReference type="AlphaFoldDB" id="A0AAV3WJ48"/>